<dbReference type="Proteomes" id="UP000265614">
    <property type="component" value="Unassembled WGS sequence"/>
</dbReference>
<dbReference type="InterPro" id="IPR013525">
    <property type="entry name" value="ABC2_TM"/>
</dbReference>
<keyword evidence="3 6" id="KW-1133">Transmembrane helix</keyword>
<accession>A0A3A3YWA8</accession>
<evidence type="ECO:0000313" key="9">
    <source>
        <dbReference type="Proteomes" id="UP000265614"/>
    </source>
</evidence>
<feature type="compositionally biased region" description="Low complexity" evidence="5">
    <location>
        <begin position="1"/>
        <end position="15"/>
    </location>
</feature>
<dbReference type="Pfam" id="PF12698">
    <property type="entry name" value="ABC2_membrane_3"/>
    <property type="match status" value="1"/>
</dbReference>
<dbReference type="PANTHER" id="PTHR43471">
    <property type="entry name" value="ABC TRANSPORTER PERMEASE"/>
    <property type="match status" value="1"/>
</dbReference>
<organism evidence="8 9">
    <name type="scientific">Vallicoccus soli</name>
    <dbReference type="NCBI Taxonomy" id="2339232"/>
    <lineage>
        <taxon>Bacteria</taxon>
        <taxon>Bacillati</taxon>
        <taxon>Actinomycetota</taxon>
        <taxon>Actinomycetes</taxon>
        <taxon>Motilibacterales</taxon>
        <taxon>Vallicoccaceae</taxon>
        <taxon>Vallicoccus</taxon>
    </lineage>
</organism>
<evidence type="ECO:0000256" key="6">
    <source>
        <dbReference type="SAM" id="Phobius"/>
    </source>
</evidence>
<gene>
    <name evidence="8" type="ORF">D5H78_14465</name>
</gene>
<feature type="transmembrane region" description="Helical" evidence="6">
    <location>
        <begin position="258"/>
        <end position="278"/>
    </location>
</feature>
<evidence type="ECO:0000256" key="2">
    <source>
        <dbReference type="ARBA" id="ARBA00022692"/>
    </source>
</evidence>
<evidence type="ECO:0000256" key="4">
    <source>
        <dbReference type="ARBA" id="ARBA00023136"/>
    </source>
</evidence>
<evidence type="ECO:0000259" key="7">
    <source>
        <dbReference type="Pfam" id="PF12698"/>
    </source>
</evidence>
<dbReference type="GO" id="GO:0016020">
    <property type="term" value="C:membrane"/>
    <property type="evidence" value="ECO:0007669"/>
    <property type="project" value="UniProtKB-SubCell"/>
</dbReference>
<evidence type="ECO:0000256" key="1">
    <source>
        <dbReference type="ARBA" id="ARBA00004141"/>
    </source>
</evidence>
<evidence type="ECO:0000256" key="5">
    <source>
        <dbReference type="SAM" id="MobiDB-lite"/>
    </source>
</evidence>
<feature type="transmembrane region" description="Helical" evidence="6">
    <location>
        <begin position="332"/>
        <end position="361"/>
    </location>
</feature>
<name>A0A3A3YWA8_9ACTN</name>
<comment type="caution">
    <text evidence="8">The sequence shown here is derived from an EMBL/GenBank/DDBJ whole genome shotgun (WGS) entry which is preliminary data.</text>
</comment>
<keyword evidence="9" id="KW-1185">Reference proteome</keyword>
<protein>
    <submittedName>
        <fullName evidence="8">ABC transporter permease</fullName>
    </submittedName>
</protein>
<feature type="transmembrane region" description="Helical" evidence="6">
    <location>
        <begin position="381"/>
        <end position="403"/>
    </location>
</feature>
<dbReference type="GO" id="GO:0140359">
    <property type="term" value="F:ABC-type transporter activity"/>
    <property type="evidence" value="ECO:0007669"/>
    <property type="project" value="InterPro"/>
</dbReference>
<dbReference type="EMBL" id="QZEZ01000007">
    <property type="protein sequence ID" value="RJK94199.1"/>
    <property type="molecule type" value="Genomic_DNA"/>
</dbReference>
<evidence type="ECO:0000313" key="8">
    <source>
        <dbReference type="EMBL" id="RJK94199.1"/>
    </source>
</evidence>
<evidence type="ECO:0000256" key="3">
    <source>
        <dbReference type="ARBA" id="ARBA00022989"/>
    </source>
</evidence>
<reference evidence="8 9" key="1">
    <citation type="submission" date="2018-09" db="EMBL/GenBank/DDBJ databases">
        <title>YIM 75000 draft genome.</title>
        <authorList>
            <person name="Tang S."/>
            <person name="Feng Y."/>
        </authorList>
    </citation>
    <scope>NUCLEOTIDE SEQUENCE [LARGE SCALE GENOMIC DNA]</scope>
    <source>
        <strain evidence="8 9">YIM 75000</strain>
    </source>
</reference>
<dbReference type="PANTHER" id="PTHR43471:SF3">
    <property type="entry name" value="ABC TRANSPORTER PERMEASE PROTEIN NATB"/>
    <property type="match status" value="1"/>
</dbReference>
<dbReference type="OrthoDB" id="3268959at2"/>
<comment type="subcellular location">
    <subcellularLocation>
        <location evidence="1">Membrane</location>
        <topology evidence="1">Multi-pass membrane protein</topology>
    </subcellularLocation>
</comment>
<feature type="transmembrane region" description="Helical" evidence="6">
    <location>
        <begin position="206"/>
        <end position="229"/>
    </location>
</feature>
<feature type="transmembrane region" description="Helical" evidence="6">
    <location>
        <begin position="298"/>
        <end position="320"/>
    </location>
</feature>
<feature type="domain" description="ABC-2 type transporter transmembrane" evidence="7">
    <location>
        <begin position="46"/>
        <end position="400"/>
    </location>
</feature>
<feature type="transmembrane region" description="Helical" evidence="6">
    <location>
        <begin position="47"/>
        <end position="69"/>
    </location>
</feature>
<sequence>MTTTATATGTAGGTAPRPPAPGGRGSGSRAVRIVAEREVAAKLRDKAFLASLAFTLVIIVGGIGIQALIGGGGPERYEVAVTDAGGRAAVEAADAASAAAAPEGEDADPRFTVVDAADARAAEAALDEGDADVALLPAGGGGSYELVGDTAVPDGAATLLRQAVATAQLDAGLQDLGASAQERQELLAGTPVGERLLDPDGEEGRALVLSIAFSVLLFYSVFLFGMGIAQSVTEEKQSRVVELLVAAVPMRALLAGKVLGNTVLAVAQLVLLVGVGMLAASVAGQGELVSLIATSSPWFLVFFLLGFLMLACVWAAAGALASRQEDLQSTTLPLQAVVLVPFFVAVYATGPALVVASWVPFSAPFTMPRRLLTGDAAWWEGVASAGLVALTAVLLVALAARLYQGSLLQTRTRSSWRGAWAAAGRDR</sequence>
<keyword evidence="4 6" id="KW-0472">Membrane</keyword>
<dbReference type="AlphaFoldDB" id="A0A3A3YWA8"/>
<proteinExistence type="predicted"/>
<dbReference type="RefSeq" id="WP_119951208.1">
    <property type="nucleotide sequence ID" value="NZ_QZEZ01000007.1"/>
</dbReference>
<keyword evidence="2 6" id="KW-0812">Transmembrane</keyword>
<feature type="region of interest" description="Disordered" evidence="5">
    <location>
        <begin position="1"/>
        <end position="29"/>
    </location>
</feature>